<dbReference type="Pfam" id="PF13432">
    <property type="entry name" value="TPR_16"/>
    <property type="match status" value="1"/>
</dbReference>
<accession>A0ABW2JMJ1</accession>
<evidence type="ECO:0000256" key="2">
    <source>
        <dbReference type="ARBA" id="ARBA00022803"/>
    </source>
</evidence>
<organism evidence="4 5">
    <name type="scientific">Streptomyces monticola</name>
    <dbReference type="NCBI Taxonomy" id="2666263"/>
    <lineage>
        <taxon>Bacteria</taxon>
        <taxon>Bacillati</taxon>
        <taxon>Actinomycetota</taxon>
        <taxon>Actinomycetes</taxon>
        <taxon>Kitasatosporales</taxon>
        <taxon>Streptomycetaceae</taxon>
        <taxon>Streptomyces</taxon>
    </lineage>
</organism>
<comment type="caution">
    <text evidence="4">The sequence shown here is derived from an EMBL/GenBank/DDBJ whole genome shotgun (WGS) entry which is preliminary data.</text>
</comment>
<protein>
    <submittedName>
        <fullName evidence="4">Tetratricopeptide repeat protein</fullName>
    </submittedName>
</protein>
<sequence>MSGRSRRYGRVRAAGAALVLAGVLSVGGAVIGGATGAPEPVRTAPPAADPARLGAADLDRAVSALQDHLRSQPRDFTSWANLGTAYVEQARTDGAPSRYPQAERALSRSLGLRPGNDAALAARAGLAAARHDFTGALRDARAALTANPYNERALALRIDALVELGRYTQAERAAAEADARRPGIPVFTRYAYVLELRGDTKGAREVLNRGLASASSPPDRAYVATALGRLSWQRGAYERALGHYATALRAAPSYLPALEGRAAARAGTGDTAAAIGDLERVVRRAPLPGPLVALGELYEAKGREAAARRQYALVGAWTSLARASGVNTDLDTALAAADHGDRRAALTAARDEWRRRHTVHTADALAWALHVNGRDAEALAPARRATAHGLRDATLLYHRGVIEQETGHKSAAQRLLSAALDLNPRFSPLGSRDARERLTALRGEGS</sequence>
<dbReference type="InterPro" id="IPR050498">
    <property type="entry name" value="Ycf3"/>
</dbReference>
<dbReference type="EMBL" id="JBHTCF010000009">
    <property type="protein sequence ID" value="MFC7306917.1"/>
    <property type="molecule type" value="Genomic_DNA"/>
</dbReference>
<keyword evidence="2 3" id="KW-0802">TPR repeat</keyword>
<dbReference type="InterPro" id="IPR011990">
    <property type="entry name" value="TPR-like_helical_dom_sf"/>
</dbReference>
<keyword evidence="1" id="KW-0677">Repeat</keyword>
<feature type="repeat" description="TPR" evidence="3">
    <location>
        <begin position="221"/>
        <end position="254"/>
    </location>
</feature>
<dbReference type="SUPFAM" id="SSF48452">
    <property type="entry name" value="TPR-like"/>
    <property type="match status" value="2"/>
</dbReference>
<dbReference type="PROSITE" id="PS50005">
    <property type="entry name" value="TPR"/>
    <property type="match status" value="1"/>
</dbReference>
<evidence type="ECO:0000313" key="4">
    <source>
        <dbReference type="EMBL" id="MFC7306917.1"/>
    </source>
</evidence>
<dbReference type="PANTHER" id="PTHR44858:SF1">
    <property type="entry name" value="UDP-N-ACETYLGLUCOSAMINE--PEPTIDE N-ACETYLGLUCOSAMINYLTRANSFERASE SPINDLY-RELATED"/>
    <property type="match status" value="1"/>
</dbReference>
<dbReference type="Gene3D" id="1.25.40.10">
    <property type="entry name" value="Tetratricopeptide repeat domain"/>
    <property type="match status" value="3"/>
</dbReference>
<dbReference type="Proteomes" id="UP001596523">
    <property type="component" value="Unassembled WGS sequence"/>
</dbReference>
<dbReference type="RefSeq" id="WP_381832864.1">
    <property type="nucleotide sequence ID" value="NZ_JBHTCF010000009.1"/>
</dbReference>
<proteinExistence type="predicted"/>
<evidence type="ECO:0000313" key="5">
    <source>
        <dbReference type="Proteomes" id="UP001596523"/>
    </source>
</evidence>
<reference evidence="5" key="1">
    <citation type="journal article" date="2019" name="Int. J. Syst. Evol. Microbiol.">
        <title>The Global Catalogue of Microorganisms (GCM) 10K type strain sequencing project: providing services to taxonomists for standard genome sequencing and annotation.</title>
        <authorList>
            <consortium name="The Broad Institute Genomics Platform"/>
            <consortium name="The Broad Institute Genome Sequencing Center for Infectious Disease"/>
            <person name="Wu L."/>
            <person name="Ma J."/>
        </authorList>
    </citation>
    <scope>NUCLEOTIDE SEQUENCE [LARGE SCALE GENOMIC DNA]</scope>
    <source>
        <strain evidence="5">SYNS20</strain>
    </source>
</reference>
<name>A0ABW2JMJ1_9ACTN</name>
<dbReference type="InterPro" id="IPR019734">
    <property type="entry name" value="TPR_rpt"/>
</dbReference>
<evidence type="ECO:0000256" key="1">
    <source>
        <dbReference type="ARBA" id="ARBA00022737"/>
    </source>
</evidence>
<gene>
    <name evidence="4" type="ORF">ACFQVC_22130</name>
</gene>
<dbReference type="SMART" id="SM00028">
    <property type="entry name" value="TPR"/>
    <property type="match status" value="5"/>
</dbReference>
<dbReference type="PANTHER" id="PTHR44858">
    <property type="entry name" value="TETRATRICOPEPTIDE REPEAT PROTEIN 6"/>
    <property type="match status" value="1"/>
</dbReference>
<keyword evidence="5" id="KW-1185">Reference proteome</keyword>
<evidence type="ECO:0000256" key="3">
    <source>
        <dbReference type="PROSITE-ProRule" id="PRU00339"/>
    </source>
</evidence>